<feature type="region of interest" description="Disordered" evidence="1">
    <location>
        <begin position="239"/>
        <end position="266"/>
    </location>
</feature>
<evidence type="ECO:0000256" key="3">
    <source>
        <dbReference type="SAM" id="SignalP"/>
    </source>
</evidence>
<dbReference type="Gene3D" id="2.60.40.10">
    <property type="entry name" value="Immunoglobulins"/>
    <property type="match status" value="1"/>
</dbReference>
<accession>A0A6P8F640</accession>
<feature type="signal peptide" evidence="3">
    <location>
        <begin position="1"/>
        <end position="20"/>
    </location>
</feature>
<gene>
    <name evidence="5" type="primary">LOC116219803</name>
</gene>
<protein>
    <submittedName>
        <fullName evidence="5">Uncharacterized protein LOC116219803 isoform X2</fullName>
    </submittedName>
</protein>
<evidence type="ECO:0000256" key="1">
    <source>
        <dbReference type="SAM" id="MobiDB-lite"/>
    </source>
</evidence>
<evidence type="ECO:0000313" key="4">
    <source>
        <dbReference type="Proteomes" id="UP000515152"/>
    </source>
</evidence>
<name>A0A6P8F640_CLUHA</name>
<evidence type="ECO:0000313" key="5">
    <source>
        <dbReference type="RefSeq" id="XP_031419606.1"/>
    </source>
</evidence>
<keyword evidence="3" id="KW-0732">Signal</keyword>
<dbReference type="InterPro" id="IPR013783">
    <property type="entry name" value="Ig-like_fold"/>
</dbReference>
<keyword evidence="2" id="KW-0812">Transmembrane</keyword>
<organism evidence="4 5">
    <name type="scientific">Clupea harengus</name>
    <name type="common">Atlantic herring</name>
    <dbReference type="NCBI Taxonomy" id="7950"/>
    <lineage>
        <taxon>Eukaryota</taxon>
        <taxon>Metazoa</taxon>
        <taxon>Chordata</taxon>
        <taxon>Craniata</taxon>
        <taxon>Vertebrata</taxon>
        <taxon>Euteleostomi</taxon>
        <taxon>Actinopterygii</taxon>
        <taxon>Neopterygii</taxon>
        <taxon>Teleostei</taxon>
        <taxon>Clupei</taxon>
        <taxon>Clupeiformes</taxon>
        <taxon>Clupeoidei</taxon>
        <taxon>Clupeidae</taxon>
        <taxon>Clupea</taxon>
    </lineage>
</organism>
<dbReference type="RefSeq" id="XP_031419606.1">
    <property type="nucleotide sequence ID" value="XM_031563746.2"/>
</dbReference>
<sequence>MITFLGFVVLMAAFSHGVDSICDVTQDAVCNGTLGLPVYLQLIRDATGHELKLFSGDKNVFTSKSSKTVFFNEFNNPSYLQRWQFVRDNGTLIINPAEKRDAGTYRVEIYEESTGRSVGDHTVQLILQGPSVTVIVICVLLSLTVCLCVAVGTFYIRMKKRNTHTPVSEKKEPDDLVYAQVTTGSNGRRQISDIQGTRVETEDVVYSGVAMANRSSRHNSRKPPAAEAYELEYAEVSAFSKRRGPTESHRPEESVEYGEVRVHTPH</sequence>
<feature type="compositionally biased region" description="Basic and acidic residues" evidence="1">
    <location>
        <begin position="244"/>
        <end position="266"/>
    </location>
</feature>
<keyword evidence="4" id="KW-1185">Reference proteome</keyword>
<proteinExistence type="predicted"/>
<keyword evidence="2" id="KW-0472">Membrane</keyword>
<feature type="transmembrane region" description="Helical" evidence="2">
    <location>
        <begin position="132"/>
        <end position="156"/>
    </location>
</feature>
<dbReference type="AlphaFoldDB" id="A0A6P8F640"/>
<dbReference type="Proteomes" id="UP000515152">
    <property type="component" value="Chromosome 26"/>
</dbReference>
<evidence type="ECO:0000256" key="2">
    <source>
        <dbReference type="SAM" id="Phobius"/>
    </source>
</evidence>
<feature type="chain" id="PRO_5027804075" evidence="3">
    <location>
        <begin position="21"/>
        <end position="266"/>
    </location>
</feature>
<keyword evidence="2" id="KW-1133">Transmembrane helix</keyword>
<reference evidence="5" key="1">
    <citation type="submission" date="2025-08" db="UniProtKB">
        <authorList>
            <consortium name="RefSeq"/>
        </authorList>
    </citation>
    <scope>IDENTIFICATION</scope>
</reference>
<dbReference type="GeneID" id="116219803"/>